<evidence type="ECO:0000256" key="2">
    <source>
        <dbReference type="ARBA" id="ARBA00022448"/>
    </source>
</evidence>
<dbReference type="RefSeq" id="WP_090170310.1">
    <property type="nucleotide sequence ID" value="NZ_FOFB01000018.1"/>
</dbReference>
<keyword evidence="6" id="KW-1185">Reference proteome</keyword>
<evidence type="ECO:0000259" key="4">
    <source>
        <dbReference type="Pfam" id="PF25954"/>
    </source>
</evidence>
<dbReference type="EMBL" id="FOFB01000018">
    <property type="protein sequence ID" value="SEQ90139.1"/>
    <property type="molecule type" value="Genomic_DNA"/>
</dbReference>
<dbReference type="InterPro" id="IPR051909">
    <property type="entry name" value="MFP_Cation_Efflux"/>
</dbReference>
<dbReference type="GO" id="GO:0030313">
    <property type="term" value="C:cell envelope"/>
    <property type="evidence" value="ECO:0007669"/>
    <property type="project" value="TreeGrafter"/>
</dbReference>
<dbReference type="Pfam" id="PF25954">
    <property type="entry name" value="Beta-barrel_RND_2"/>
    <property type="match status" value="1"/>
</dbReference>
<dbReference type="Gene3D" id="2.40.30.170">
    <property type="match status" value="1"/>
</dbReference>
<sequence>MKYLIFFPLALVLLPGCQPDEPAKAAAETTKVAATNEAITTGPLARRTVSNSIACTGTIEIPPSDRLSVHSRTTGQVSGLRLIPGDYVRKGALLCRISNPELIPLQRQLLETSASLTTARQALERQKILSAGDATTAAALQDSKGRVALLTATYKGLKTELQQYGIGVDALEKEGTFQSTVGVYAQAAGFIHEVTVNEGRMVSPSDQLMEIAGTDHLHLELMVPSQQIGRLQKGQTVNYTLPFEAKTGTARIEKINPMVDDASSSLQVHCHFEGTDREKLLPGLFVNATILTGSQEVYGLPLDAVVKEGQTYFAFQMRNGKYEKTALRDAEVVEDFVTFSNPSDGEWVTGGAYYLGE</sequence>
<feature type="domain" description="CusB-like beta-barrel" evidence="4">
    <location>
        <begin position="219"/>
        <end position="290"/>
    </location>
</feature>
<dbReference type="NCBIfam" id="TIGR01730">
    <property type="entry name" value="RND_mfp"/>
    <property type="match status" value="1"/>
</dbReference>
<keyword evidence="2" id="KW-0813">Transport</keyword>
<dbReference type="InterPro" id="IPR006143">
    <property type="entry name" value="RND_pump_MFP"/>
</dbReference>
<feature type="domain" description="CusB-like barrel-sandwich hybrid" evidence="3">
    <location>
        <begin position="69"/>
        <end position="212"/>
    </location>
</feature>
<dbReference type="Pfam" id="PF25919">
    <property type="entry name" value="BSH_CusB"/>
    <property type="match status" value="1"/>
</dbReference>
<evidence type="ECO:0000313" key="5">
    <source>
        <dbReference type="EMBL" id="SEQ90139.1"/>
    </source>
</evidence>
<dbReference type="InParanoid" id="A0A1H9JTH4"/>
<gene>
    <name evidence="5" type="ORF">SAMN05444359_11864</name>
</gene>
<dbReference type="PANTHER" id="PTHR30097:SF4">
    <property type="entry name" value="SLR6042 PROTEIN"/>
    <property type="match status" value="1"/>
</dbReference>
<comment type="similarity">
    <text evidence="1">Belongs to the membrane fusion protein (MFP) (TC 8.A.1) family.</text>
</comment>
<organism evidence="5 6">
    <name type="scientific">Neolewinella agarilytica</name>
    <dbReference type="NCBI Taxonomy" id="478744"/>
    <lineage>
        <taxon>Bacteria</taxon>
        <taxon>Pseudomonadati</taxon>
        <taxon>Bacteroidota</taxon>
        <taxon>Saprospiria</taxon>
        <taxon>Saprospirales</taxon>
        <taxon>Lewinellaceae</taxon>
        <taxon>Neolewinella</taxon>
    </lineage>
</organism>
<dbReference type="Proteomes" id="UP000199021">
    <property type="component" value="Unassembled WGS sequence"/>
</dbReference>
<reference evidence="6" key="1">
    <citation type="submission" date="2016-10" db="EMBL/GenBank/DDBJ databases">
        <authorList>
            <person name="Varghese N."/>
            <person name="Submissions S."/>
        </authorList>
    </citation>
    <scope>NUCLEOTIDE SEQUENCE [LARGE SCALE GENOMIC DNA]</scope>
    <source>
        <strain evidence="6">DSM 24740</strain>
    </source>
</reference>
<dbReference type="OrthoDB" id="9814657at2"/>
<evidence type="ECO:0000313" key="6">
    <source>
        <dbReference type="Proteomes" id="UP000199021"/>
    </source>
</evidence>
<name>A0A1H9JTH4_9BACT</name>
<dbReference type="GO" id="GO:0015679">
    <property type="term" value="P:plasma membrane copper ion transport"/>
    <property type="evidence" value="ECO:0007669"/>
    <property type="project" value="TreeGrafter"/>
</dbReference>
<dbReference type="SUPFAM" id="SSF111369">
    <property type="entry name" value="HlyD-like secretion proteins"/>
    <property type="match status" value="1"/>
</dbReference>
<dbReference type="STRING" id="478744.SAMN05444359_11864"/>
<dbReference type="Gene3D" id="1.10.287.470">
    <property type="entry name" value="Helix hairpin bin"/>
    <property type="match status" value="1"/>
</dbReference>
<proteinExistence type="inferred from homology"/>
<protein>
    <submittedName>
        <fullName evidence="5">Membrane fusion protein, cobalt-zinc-cadmium efflux system</fullName>
    </submittedName>
</protein>
<evidence type="ECO:0000259" key="3">
    <source>
        <dbReference type="Pfam" id="PF25919"/>
    </source>
</evidence>
<dbReference type="GO" id="GO:0060003">
    <property type="term" value="P:copper ion export"/>
    <property type="evidence" value="ECO:0007669"/>
    <property type="project" value="TreeGrafter"/>
</dbReference>
<dbReference type="AlphaFoldDB" id="A0A1H9JTH4"/>
<accession>A0A1H9JTH4</accession>
<dbReference type="PANTHER" id="PTHR30097">
    <property type="entry name" value="CATION EFFLUX SYSTEM PROTEIN CUSB"/>
    <property type="match status" value="1"/>
</dbReference>
<dbReference type="GO" id="GO:0022857">
    <property type="term" value="F:transmembrane transporter activity"/>
    <property type="evidence" value="ECO:0007669"/>
    <property type="project" value="InterPro"/>
</dbReference>
<dbReference type="GO" id="GO:0016020">
    <property type="term" value="C:membrane"/>
    <property type="evidence" value="ECO:0007669"/>
    <property type="project" value="InterPro"/>
</dbReference>
<dbReference type="Gene3D" id="2.40.50.100">
    <property type="match status" value="1"/>
</dbReference>
<dbReference type="InterPro" id="IPR058790">
    <property type="entry name" value="BSH_CusB"/>
</dbReference>
<evidence type="ECO:0000256" key="1">
    <source>
        <dbReference type="ARBA" id="ARBA00009477"/>
    </source>
</evidence>
<dbReference type="InterPro" id="IPR058792">
    <property type="entry name" value="Beta-barrel_RND_2"/>
</dbReference>